<evidence type="ECO:0000256" key="1">
    <source>
        <dbReference type="ARBA" id="ARBA00006484"/>
    </source>
</evidence>
<dbReference type="AlphaFoldDB" id="A0A9P9DS16"/>
<comment type="caution">
    <text evidence="3">The sequence shown here is derived from an EMBL/GenBank/DDBJ whole genome shotgun (WGS) entry which is preliminary data.</text>
</comment>
<organism evidence="3 4">
    <name type="scientific">Dendryphion nanum</name>
    <dbReference type="NCBI Taxonomy" id="256645"/>
    <lineage>
        <taxon>Eukaryota</taxon>
        <taxon>Fungi</taxon>
        <taxon>Dikarya</taxon>
        <taxon>Ascomycota</taxon>
        <taxon>Pezizomycotina</taxon>
        <taxon>Dothideomycetes</taxon>
        <taxon>Pleosporomycetidae</taxon>
        <taxon>Pleosporales</taxon>
        <taxon>Torulaceae</taxon>
        <taxon>Dendryphion</taxon>
    </lineage>
</organism>
<keyword evidence="2" id="KW-0560">Oxidoreductase</keyword>
<dbReference type="InterPro" id="IPR002347">
    <property type="entry name" value="SDR_fam"/>
</dbReference>
<comment type="similarity">
    <text evidence="1">Belongs to the short-chain dehydrogenases/reductases (SDR) family.</text>
</comment>
<dbReference type="InterPro" id="IPR036291">
    <property type="entry name" value="NAD(P)-bd_dom_sf"/>
</dbReference>
<reference evidence="3" key="1">
    <citation type="journal article" date="2021" name="Nat. Commun.">
        <title>Genetic determinants of endophytism in the Arabidopsis root mycobiome.</title>
        <authorList>
            <person name="Mesny F."/>
            <person name="Miyauchi S."/>
            <person name="Thiergart T."/>
            <person name="Pickel B."/>
            <person name="Atanasova L."/>
            <person name="Karlsson M."/>
            <person name="Huettel B."/>
            <person name="Barry K.W."/>
            <person name="Haridas S."/>
            <person name="Chen C."/>
            <person name="Bauer D."/>
            <person name="Andreopoulos W."/>
            <person name="Pangilinan J."/>
            <person name="LaButti K."/>
            <person name="Riley R."/>
            <person name="Lipzen A."/>
            <person name="Clum A."/>
            <person name="Drula E."/>
            <person name="Henrissat B."/>
            <person name="Kohler A."/>
            <person name="Grigoriev I.V."/>
            <person name="Martin F.M."/>
            <person name="Hacquard S."/>
        </authorList>
    </citation>
    <scope>NUCLEOTIDE SEQUENCE</scope>
    <source>
        <strain evidence="3">MPI-CAGE-CH-0243</strain>
    </source>
</reference>
<dbReference type="GO" id="GO:0016491">
    <property type="term" value="F:oxidoreductase activity"/>
    <property type="evidence" value="ECO:0007669"/>
    <property type="project" value="UniProtKB-KW"/>
</dbReference>
<evidence type="ECO:0000256" key="2">
    <source>
        <dbReference type="ARBA" id="ARBA00023002"/>
    </source>
</evidence>
<evidence type="ECO:0000313" key="3">
    <source>
        <dbReference type="EMBL" id="KAH7125610.1"/>
    </source>
</evidence>
<proteinExistence type="inferred from homology"/>
<accession>A0A9P9DS16</accession>
<protein>
    <submittedName>
        <fullName evidence="3">Uncharacterized protein</fullName>
    </submittedName>
</protein>
<dbReference type="Pfam" id="PF00106">
    <property type="entry name" value="adh_short"/>
    <property type="match status" value="1"/>
</dbReference>
<name>A0A9P9DS16_9PLEO</name>
<dbReference type="PANTHER" id="PTHR43180:SF31">
    <property type="entry name" value="CHAIN DEHYDROGENASE_REDUCTASE, PUTATIVE (AFU_ORTHOLOGUE AFUA_2G16570)-RELATED"/>
    <property type="match status" value="1"/>
</dbReference>
<sequence>MSGSKSYSPIQCDIDFDTSNIVGKTAIVTGGANGLGEAYVRALHAARATVFFGDVNQQDGEKLASELPGTTFIPCNVTNWSDQLHLFQAAESQTGAIHFVIANAGIAADDDVFSFEGADVIPTEPKLPVIDINIRGVLYTVKLALHYFIKLNGQIQSPSQVDTCLVLIGSGAAFLDCPRGPQYSASKWGMRGIMHSLYVRTKILTEASFEHVEKSGVEMASLEDAGQALLRLLSDTGINGRSLFISGRKWAPRGYLDLDIDEYSGNKLVQEIQADQLLSAPVELGLFLEKGSKYTMQR</sequence>
<gene>
    <name evidence="3" type="ORF">B0J11DRAFT_606113</name>
</gene>
<dbReference type="EMBL" id="JAGMWT010000007">
    <property type="protein sequence ID" value="KAH7125610.1"/>
    <property type="molecule type" value="Genomic_DNA"/>
</dbReference>
<evidence type="ECO:0000313" key="4">
    <source>
        <dbReference type="Proteomes" id="UP000700596"/>
    </source>
</evidence>
<keyword evidence="4" id="KW-1185">Reference proteome</keyword>
<dbReference type="Gene3D" id="3.40.50.720">
    <property type="entry name" value="NAD(P)-binding Rossmann-like Domain"/>
    <property type="match status" value="1"/>
</dbReference>
<dbReference type="PANTHER" id="PTHR43180">
    <property type="entry name" value="3-OXOACYL-(ACYL-CARRIER-PROTEIN) REDUCTASE (AFU_ORTHOLOGUE AFUA_6G11210)"/>
    <property type="match status" value="1"/>
</dbReference>
<dbReference type="OrthoDB" id="5371740at2759"/>
<dbReference type="Proteomes" id="UP000700596">
    <property type="component" value="Unassembled WGS sequence"/>
</dbReference>
<dbReference type="PRINTS" id="PR00081">
    <property type="entry name" value="GDHRDH"/>
</dbReference>
<dbReference type="SUPFAM" id="SSF51735">
    <property type="entry name" value="NAD(P)-binding Rossmann-fold domains"/>
    <property type="match status" value="1"/>
</dbReference>